<evidence type="ECO:0000313" key="3">
    <source>
        <dbReference type="EMBL" id="KIM77386.1"/>
    </source>
</evidence>
<dbReference type="EMBL" id="KN833025">
    <property type="protein sequence ID" value="KIM77386.1"/>
    <property type="molecule type" value="Genomic_DNA"/>
</dbReference>
<keyword evidence="4" id="KW-1185">Reference proteome</keyword>
<keyword evidence="1" id="KW-0812">Transmembrane</keyword>
<keyword evidence="1" id="KW-1133">Transmembrane helix</keyword>
<keyword evidence="2" id="KW-0732">Signal</keyword>
<feature type="chain" id="PRO_5002164315" description="Extracellular membrane protein CFEM domain-containing protein" evidence="2">
    <location>
        <begin position="20"/>
        <end position="170"/>
    </location>
</feature>
<accession>A0A0C3FC95</accession>
<dbReference type="InParanoid" id="A0A0C3FC95"/>
<dbReference type="Proteomes" id="UP000054166">
    <property type="component" value="Unassembled WGS sequence"/>
</dbReference>
<organism evidence="3 4">
    <name type="scientific">Piloderma croceum (strain F 1598)</name>
    <dbReference type="NCBI Taxonomy" id="765440"/>
    <lineage>
        <taxon>Eukaryota</taxon>
        <taxon>Fungi</taxon>
        <taxon>Dikarya</taxon>
        <taxon>Basidiomycota</taxon>
        <taxon>Agaricomycotina</taxon>
        <taxon>Agaricomycetes</taxon>
        <taxon>Agaricomycetidae</taxon>
        <taxon>Atheliales</taxon>
        <taxon>Atheliaceae</taxon>
        <taxon>Piloderma</taxon>
    </lineage>
</organism>
<reference evidence="4" key="2">
    <citation type="submission" date="2015-01" db="EMBL/GenBank/DDBJ databases">
        <title>Evolutionary Origins and Diversification of the Mycorrhizal Mutualists.</title>
        <authorList>
            <consortium name="DOE Joint Genome Institute"/>
            <consortium name="Mycorrhizal Genomics Consortium"/>
            <person name="Kohler A."/>
            <person name="Kuo A."/>
            <person name="Nagy L.G."/>
            <person name="Floudas D."/>
            <person name="Copeland A."/>
            <person name="Barry K.W."/>
            <person name="Cichocki N."/>
            <person name="Veneault-Fourrey C."/>
            <person name="LaButti K."/>
            <person name="Lindquist E.A."/>
            <person name="Lipzen A."/>
            <person name="Lundell T."/>
            <person name="Morin E."/>
            <person name="Murat C."/>
            <person name="Riley R."/>
            <person name="Ohm R."/>
            <person name="Sun H."/>
            <person name="Tunlid A."/>
            <person name="Henrissat B."/>
            <person name="Grigoriev I.V."/>
            <person name="Hibbett D.S."/>
            <person name="Martin F."/>
        </authorList>
    </citation>
    <scope>NUCLEOTIDE SEQUENCE [LARGE SCALE GENOMIC DNA]</scope>
    <source>
        <strain evidence="4">F 1598</strain>
    </source>
</reference>
<feature type="transmembrane region" description="Helical" evidence="1">
    <location>
        <begin position="146"/>
        <end position="167"/>
    </location>
</feature>
<dbReference type="OrthoDB" id="2953532at2759"/>
<evidence type="ECO:0000313" key="4">
    <source>
        <dbReference type="Proteomes" id="UP000054166"/>
    </source>
</evidence>
<feature type="signal peptide" evidence="2">
    <location>
        <begin position="1"/>
        <end position="19"/>
    </location>
</feature>
<reference evidence="3 4" key="1">
    <citation type="submission" date="2014-04" db="EMBL/GenBank/DDBJ databases">
        <authorList>
            <consortium name="DOE Joint Genome Institute"/>
            <person name="Kuo A."/>
            <person name="Tarkka M."/>
            <person name="Buscot F."/>
            <person name="Kohler A."/>
            <person name="Nagy L.G."/>
            <person name="Floudas D."/>
            <person name="Copeland A."/>
            <person name="Barry K.W."/>
            <person name="Cichocki N."/>
            <person name="Veneault-Fourrey C."/>
            <person name="LaButti K."/>
            <person name="Lindquist E.A."/>
            <person name="Lipzen A."/>
            <person name="Lundell T."/>
            <person name="Morin E."/>
            <person name="Murat C."/>
            <person name="Sun H."/>
            <person name="Tunlid A."/>
            <person name="Henrissat B."/>
            <person name="Grigoriev I.V."/>
            <person name="Hibbett D.S."/>
            <person name="Martin F."/>
            <person name="Nordberg H.P."/>
            <person name="Cantor M.N."/>
            <person name="Hua S.X."/>
        </authorList>
    </citation>
    <scope>NUCLEOTIDE SEQUENCE [LARGE SCALE GENOMIC DNA]</scope>
    <source>
        <strain evidence="3 4">F 1598</strain>
    </source>
</reference>
<sequence>MHSFFALMMFVALAGRAMALNIVFGGPLGNITASQVLAIPDGQLKTDCQSSCDPANQAIQTCGDTNDSCLCNNATVSAILACEQCMFTELINQNAQMPDPRAGSTPALAAYSAACLASQNITLPPTSIALTLPASWVGPFDALLNLPATIITVMIGATLGGSAILLLSNM</sequence>
<dbReference type="HOGENOM" id="CLU_132808_0_0_1"/>
<proteinExistence type="predicted"/>
<evidence type="ECO:0000256" key="2">
    <source>
        <dbReference type="SAM" id="SignalP"/>
    </source>
</evidence>
<protein>
    <recommendedName>
        <fullName evidence="5">Extracellular membrane protein CFEM domain-containing protein</fullName>
    </recommendedName>
</protein>
<keyword evidence="1" id="KW-0472">Membrane</keyword>
<dbReference type="AlphaFoldDB" id="A0A0C3FC95"/>
<name>A0A0C3FC95_PILCF</name>
<evidence type="ECO:0000256" key="1">
    <source>
        <dbReference type="SAM" id="Phobius"/>
    </source>
</evidence>
<evidence type="ECO:0008006" key="5">
    <source>
        <dbReference type="Google" id="ProtNLM"/>
    </source>
</evidence>
<gene>
    <name evidence="3" type="ORF">PILCRDRAFT_825345</name>
</gene>